<gene>
    <name evidence="1" type="ORF">J437_LFUL004983</name>
</gene>
<dbReference type="Proteomes" id="UP000792457">
    <property type="component" value="Unassembled WGS sequence"/>
</dbReference>
<proteinExistence type="predicted"/>
<evidence type="ECO:0000313" key="2">
    <source>
        <dbReference type="Proteomes" id="UP000792457"/>
    </source>
</evidence>
<protein>
    <submittedName>
        <fullName evidence="1">Uncharacterized protein</fullName>
    </submittedName>
</protein>
<dbReference type="AlphaFoldDB" id="A0A8K0JY89"/>
<reference evidence="1" key="1">
    <citation type="submission" date="2013-04" db="EMBL/GenBank/DDBJ databases">
        <authorList>
            <person name="Qu J."/>
            <person name="Murali S.C."/>
            <person name="Bandaranaike D."/>
            <person name="Bellair M."/>
            <person name="Blankenburg K."/>
            <person name="Chao H."/>
            <person name="Dinh H."/>
            <person name="Doddapaneni H."/>
            <person name="Downs B."/>
            <person name="Dugan-Rocha S."/>
            <person name="Elkadiri S."/>
            <person name="Gnanaolivu R.D."/>
            <person name="Hernandez B."/>
            <person name="Javaid M."/>
            <person name="Jayaseelan J.C."/>
            <person name="Lee S."/>
            <person name="Li M."/>
            <person name="Ming W."/>
            <person name="Munidasa M."/>
            <person name="Muniz J."/>
            <person name="Nguyen L."/>
            <person name="Ongeri F."/>
            <person name="Osuji N."/>
            <person name="Pu L.-L."/>
            <person name="Puazo M."/>
            <person name="Qu C."/>
            <person name="Quiroz J."/>
            <person name="Raj R."/>
            <person name="Weissenberger G."/>
            <person name="Xin Y."/>
            <person name="Zou X."/>
            <person name="Han Y."/>
            <person name="Richards S."/>
            <person name="Worley K."/>
            <person name="Muzny D."/>
            <person name="Gibbs R."/>
        </authorList>
    </citation>
    <scope>NUCLEOTIDE SEQUENCE</scope>
    <source>
        <strain evidence="1">Sampled in the wild</strain>
    </source>
</reference>
<organism evidence="1 2">
    <name type="scientific">Ladona fulva</name>
    <name type="common">Scarce chaser dragonfly</name>
    <name type="synonym">Libellula fulva</name>
    <dbReference type="NCBI Taxonomy" id="123851"/>
    <lineage>
        <taxon>Eukaryota</taxon>
        <taxon>Metazoa</taxon>
        <taxon>Ecdysozoa</taxon>
        <taxon>Arthropoda</taxon>
        <taxon>Hexapoda</taxon>
        <taxon>Insecta</taxon>
        <taxon>Pterygota</taxon>
        <taxon>Palaeoptera</taxon>
        <taxon>Odonata</taxon>
        <taxon>Epiprocta</taxon>
        <taxon>Anisoptera</taxon>
        <taxon>Libelluloidea</taxon>
        <taxon>Libellulidae</taxon>
        <taxon>Ladona</taxon>
    </lineage>
</organism>
<accession>A0A8K0JY89</accession>
<sequence length="108" mass="12418">MLTHPFFSTVRSRVGQVHRSGRLRCLWEQAVSSFVSREVFPAPRQGLQVLPRFRKLKLQGLHHGEILCQRTRKYHLTQITFALLMQTTADATVDATAKKFCTTLECEC</sequence>
<evidence type="ECO:0000313" key="1">
    <source>
        <dbReference type="EMBL" id="KAG8224501.1"/>
    </source>
</evidence>
<comment type="caution">
    <text evidence="1">The sequence shown here is derived from an EMBL/GenBank/DDBJ whole genome shotgun (WGS) entry which is preliminary data.</text>
</comment>
<reference evidence="1" key="2">
    <citation type="submission" date="2017-10" db="EMBL/GenBank/DDBJ databases">
        <title>Ladona fulva Genome sequencing and assembly.</title>
        <authorList>
            <person name="Murali S."/>
            <person name="Richards S."/>
            <person name="Bandaranaike D."/>
            <person name="Bellair M."/>
            <person name="Blankenburg K."/>
            <person name="Chao H."/>
            <person name="Dinh H."/>
            <person name="Doddapaneni H."/>
            <person name="Dugan-Rocha S."/>
            <person name="Elkadiri S."/>
            <person name="Gnanaolivu R."/>
            <person name="Hernandez B."/>
            <person name="Skinner E."/>
            <person name="Javaid M."/>
            <person name="Lee S."/>
            <person name="Li M."/>
            <person name="Ming W."/>
            <person name="Munidasa M."/>
            <person name="Muniz J."/>
            <person name="Nguyen L."/>
            <person name="Hughes D."/>
            <person name="Osuji N."/>
            <person name="Pu L.-L."/>
            <person name="Puazo M."/>
            <person name="Qu C."/>
            <person name="Quiroz J."/>
            <person name="Raj R."/>
            <person name="Weissenberger G."/>
            <person name="Xin Y."/>
            <person name="Zou X."/>
            <person name="Han Y."/>
            <person name="Worley K."/>
            <person name="Muzny D."/>
            <person name="Gibbs R."/>
        </authorList>
    </citation>
    <scope>NUCLEOTIDE SEQUENCE</scope>
    <source>
        <strain evidence="1">Sampled in the wild</strain>
    </source>
</reference>
<dbReference type="EMBL" id="KZ308198">
    <property type="protein sequence ID" value="KAG8224501.1"/>
    <property type="molecule type" value="Genomic_DNA"/>
</dbReference>
<keyword evidence="2" id="KW-1185">Reference proteome</keyword>
<name>A0A8K0JY89_LADFU</name>